<dbReference type="AlphaFoldDB" id="A0A2V3IJN0"/>
<comment type="similarity">
    <text evidence="2">Belongs to the SF3A3 family.</text>
</comment>
<comment type="subcellular location">
    <subcellularLocation>
        <location evidence="1">Nucleus</location>
    </subcellularLocation>
</comment>
<evidence type="ECO:0000256" key="1">
    <source>
        <dbReference type="ARBA" id="ARBA00004123"/>
    </source>
</evidence>
<keyword evidence="12" id="KW-1185">Reference proteome</keyword>
<dbReference type="GO" id="GO:0000398">
    <property type="term" value="P:mRNA splicing, via spliceosome"/>
    <property type="evidence" value="ECO:0007669"/>
    <property type="project" value="InterPro"/>
</dbReference>
<dbReference type="Pfam" id="PF16837">
    <property type="entry name" value="SF3A3"/>
    <property type="match status" value="1"/>
</dbReference>
<evidence type="ECO:0000259" key="10">
    <source>
        <dbReference type="PROSITE" id="PS50171"/>
    </source>
</evidence>
<evidence type="ECO:0000256" key="5">
    <source>
        <dbReference type="ARBA" id="ARBA00022771"/>
    </source>
</evidence>
<dbReference type="GO" id="GO:0008270">
    <property type="term" value="F:zinc ion binding"/>
    <property type="evidence" value="ECO:0007669"/>
    <property type="project" value="UniProtKB-KW"/>
</dbReference>
<dbReference type="EMBL" id="NBIV01000168">
    <property type="protein sequence ID" value="PXF42304.1"/>
    <property type="molecule type" value="Genomic_DNA"/>
</dbReference>
<keyword evidence="4" id="KW-0479">Metal-binding</keyword>
<dbReference type="Proteomes" id="UP000247409">
    <property type="component" value="Unassembled WGS sequence"/>
</dbReference>
<dbReference type="InterPro" id="IPR031774">
    <property type="entry name" value="SF3A3_dom"/>
</dbReference>
<evidence type="ECO:0000256" key="7">
    <source>
        <dbReference type="ARBA" id="ARBA00023187"/>
    </source>
</evidence>
<accession>A0A2V3IJN0</accession>
<keyword evidence="8" id="KW-0539">Nucleus</keyword>
<dbReference type="GO" id="GO:0003723">
    <property type="term" value="F:RNA binding"/>
    <property type="evidence" value="ECO:0007669"/>
    <property type="project" value="InterPro"/>
</dbReference>
<keyword evidence="3" id="KW-0507">mRNA processing</keyword>
<evidence type="ECO:0000256" key="9">
    <source>
        <dbReference type="SAM" id="Coils"/>
    </source>
</evidence>
<dbReference type="PROSITE" id="PS50171">
    <property type="entry name" value="ZF_MATRIN"/>
    <property type="match status" value="1"/>
</dbReference>
<gene>
    <name evidence="11" type="ORF">BWQ96_07939</name>
</gene>
<evidence type="ECO:0000256" key="6">
    <source>
        <dbReference type="ARBA" id="ARBA00022833"/>
    </source>
</evidence>
<evidence type="ECO:0000256" key="3">
    <source>
        <dbReference type="ARBA" id="ARBA00022664"/>
    </source>
</evidence>
<evidence type="ECO:0000256" key="8">
    <source>
        <dbReference type="ARBA" id="ARBA00023242"/>
    </source>
</evidence>
<evidence type="ECO:0000256" key="4">
    <source>
        <dbReference type="ARBA" id="ARBA00022723"/>
    </source>
</evidence>
<dbReference type="PANTHER" id="PTHR12786">
    <property type="entry name" value="SPLICING FACTOR SF3A-RELATED"/>
    <property type="match status" value="1"/>
</dbReference>
<dbReference type="Pfam" id="PF13297">
    <property type="entry name" value="SDE2_2C"/>
    <property type="match status" value="1"/>
</dbReference>
<sequence length="463" mass="52827">MSSELENMRQMHEDLETLQHLAAAALQSRVEPSTPHQRLKWIEPALQTARDAEQLAADLCAHASKKAAVLCSQYEQTLPRREDDALSSFYAQLRDLRDLHRSRPALASSSRDAALLQASYKAATFSGEECGGRYLDVLCHYQTYLNVSKQSVEYYQYVRDNISDFCSLAGGVRTSKAYERYLSELEKYLKDFARRAHPLEGTDEHMQRAHEEARKQIEKMLSEIAATYGTDEQLLEQLGGDALRERLVEVGLKCGGRPQERAKRLLKAAREMKYGRIALLERSVRFALDKVLAPERRATVANIQKRLGLSYAEIEAERRAMEAVADGVEEEVEQVESTLYNPKDVPLGWDGKPIPYWMYKLHGLNHEFKCEICGNGTYKGPRAFERHFTDSQHVQGLRRLGIGYSKAYMMITGIEDALKLEARMRLTEAQAQFDEDRDMEFEDAAGNVMNRKTYNDLLRQGLI</sequence>
<dbReference type="InterPro" id="IPR024598">
    <property type="entry name" value="SF3a60/Prp9_C"/>
</dbReference>
<dbReference type="GO" id="GO:0005681">
    <property type="term" value="C:spliceosomal complex"/>
    <property type="evidence" value="ECO:0007669"/>
    <property type="project" value="InterPro"/>
</dbReference>
<evidence type="ECO:0000313" key="12">
    <source>
        <dbReference type="Proteomes" id="UP000247409"/>
    </source>
</evidence>
<keyword evidence="6" id="KW-0862">Zinc</keyword>
<dbReference type="InterPro" id="IPR051421">
    <property type="entry name" value="RNA_Proc_DNA_Dmg_Regulator"/>
</dbReference>
<feature type="domain" description="Matrin-type" evidence="10">
    <location>
        <begin position="368"/>
        <end position="399"/>
    </location>
</feature>
<proteinExistence type="inferred from homology"/>
<dbReference type="OrthoDB" id="2160351at2759"/>
<dbReference type="STRING" id="448386.A0A2V3IJN0"/>
<keyword evidence="5" id="KW-0863">Zinc-finger</keyword>
<evidence type="ECO:0000313" key="11">
    <source>
        <dbReference type="EMBL" id="PXF42304.1"/>
    </source>
</evidence>
<dbReference type="InterPro" id="IPR025086">
    <property type="entry name" value="SDE2/SF3A3_SAP"/>
</dbReference>
<feature type="coiled-coil region" evidence="9">
    <location>
        <begin position="311"/>
        <end position="338"/>
    </location>
</feature>
<keyword evidence="7" id="KW-0508">mRNA splicing</keyword>
<organism evidence="11 12">
    <name type="scientific">Gracilariopsis chorda</name>
    <dbReference type="NCBI Taxonomy" id="448386"/>
    <lineage>
        <taxon>Eukaryota</taxon>
        <taxon>Rhodophyta</taxon>
        <taxon>Florideophyceae</taxon>
        <taxon>Rhodymeniophycidae</taxon>
        <taxon>Gracilariales</taxon>
        <taxon>Gracilariaceae</taxon>
        <taxon>Gracilariopsis</taxon>
    </lineage>
</organism>
<name>A0A2V3IJN0_9FLOR</name>
<dbReference type="InterPro" id="IPR000690">
    <property type="entry name" value="Matrin/U1-C_Znf_C2H2"/>
</dbReference>
<dbReference type="Pfam" id="PF11931">
    <property type="entry name" value="SF3a60_Prp9_C"/>
    <property type="match status" value="1"/>
</dbReference>
<comment type="caution">
    <text evidence="11">The sequence shown here is derived from an EMBL/GenBank/DDBJ whole genome shotgun (WGS) entry which is preliminary data.</text>
</comment>
<evidence type="ECO:0000256" key="2">
    <source>
        <dbReference type="ARBA" id="ARBA00008776"/>
    </source>
</evidence>
<keyword evidence="9" id="KW-0175">Coiled coil</keyword>
<dbReference type="PANTHER" id="PTHR12786:SF2">
    <property type="entry name" value="SPLICING FACTOR 3A SUBUNIT 3"/>
    <property type="match status" value="1"/>
</dbReference>
<protein>
    <submittedName>
        <fullName evidence="11">Splicing factor SF3a60-like</fullName>
    </submittedName>
</protein>
<reference evidence="11 12" key="1">
    <citation type="journal article" date="2018" name="Mol. Biol. Evol.">
        <title>Analysis of the draft genome of the red seaweed Gracilariopsis chorda provides insights into genome size evolution in Rhodophyta.</title>
        <authorList>
            <person name="Lee J."/>
            <person name="Yang E.C."/>
            <person name="Graf L."/>
            <person name="Yang J.H."/>
            <person name="Qiu H."/>
            <person name="Zel Zion U."/>
            <person name="Chan C.X."/>
            <person name="Stephens T.G."/>
            <person name="Weber A.P.M."/>
            <person name="Boo G.H."/>
            <person name="Boo S.M."/>
            <person name="Kim K.M."/>
            <person name="Shin Y."/>
            <person name="Jung M."/>
            <person name="Lee S.J."/>
            <person name="Yim H.S."/>
            <person name="Lee J.H."/>
            <person name="Bhattacharya D."/>
            <person name="Yoon H.S."/>
        </authorList>
    </citation>
    <scope>NUCLEOTIDE SEQUENCE [LARGE SCALE GENOMIC DNA]</scope>
    <source>
        <strain evidence="11 12">SKKU-2015</strain>
        <tissue evidence="11">Whole body</tissue>
    </source>
</reference>